<name>A0A7D8YGL2_9HELO</name>
<reference evidence="2 3" key="1">
    <citation type="submission" date="2018-05" db="EMBL/GenBank/DDBJ databases">
        <title>Whole genome sequencing for identification of molecular markers to develop diagnostic detection tools for the regulated plant pathogen Lachnellula willkommii.</title>
        <authorList>
            <person name="Giroux E."/>
            <person name="Bilodeau G."/>
        </authorList>
    </citation>
    <scope>NUCLEOTIDE SEQUENCE [LARGE SCALE GENOMIC DNA]</scope>
    <source>
        <strain evidence="2 3">CBS 625.97</strain>
    </source>
</reference>
<organism evidence="2 3">
    <name type="scientific">Lachnellula cervina</name>
    <dbReference type="NCBI Taxonomy" id="1316786"/>
    <lineage>
        <taxon>Eukaryota</taxon>
        <taxon>Fungi</taxon>
        <taxon>Dikarya</taxon>
        <taxon>Ascomycota</taxon>
        <taxon>Pezizomycotina</taxon>
        <taxon>Leotiomycetes</taxon>
        <taxon>Helotiales</taxon>
        <taxon>Lachnaceae</taxon>
        <taxon>Lachnellula</taxon>
    </lineage>
</organism>
<evidence type="ECO:0000256" key="1">
    <source>
        <dbReference type="SAM" id="MobiDB-lite"/>
    </source>
</evidence>
<protein>
    <submittedName>
        <fullName evidence="2">Uncharacterized protein</fullName>
    </submittedName>
</protein>
<dbReference type="AlphaFoldDB" id="A0A7D8YGL2"/>
<evidence type="ECO:0000313" key="2">
    <source>
        <dbReference type="EMBL" id="TVY47882.1"/>
    </source>
</evidence>
<proteinExistence type="predicted"/>
<comment type="caution">
    <text evidence="2">The sequence shown here is derived from an EMBL/GenBank/DDBJ whole genome shotgun (WGS) entry which is preliminary data.</text>
</comment>
<feature type="non-terminal residue" evidence="2">
    <location>
        <position position="123"/>
    </location>
</feature>
<sequence>MATLDEACATCARYLNTITPQYDEKSEKPVAQGRTLDCCGRVICGNCIHISTTPSPLPQGLKDPPSYTPAASTSKDASLSTNPPAYSDELPTYSSIDTNTSTNPQCPTQEKQNTNTNTQPAED</sequence>
<feature type="region of interest" description="Disordered" evidence="1">
    <location>
        <begin position="52"/>
        <end position="123"/>
    </location>
</feature>
<dbReference type="Proteomes" id="UP000481288">
    <property type="component" value="Unassembled WGS sequence"/>
</dbReference>
<dbReference type="EMBL" id="QGMG01001450">
    <property type="protein sequence ID" value="TVY47882.1"/>
    <property type="molecule type" value="Genomic_DNA"/>
</dbReference>
<accession>A0A7D8YGL2</accession>
<dbReference type="OrthoDB" id="2107166at2759"/>
<feature type="compositionally biased region" description="Low complexity" evidence="1">
    <location>
        <begin position="113"/>
        <end position="123"/>
    </location>
</feature>
<gene>
    <name evidence="2" type="ORF">LCER1_G008152</name>
</gene>
<feature type="compositionally biased region" description="Polar residues" evidence="1">
    <location>
        <begin position="92"/>
        <end position="112"/>
    </location>
</feature>
<feature type="compositionally biased region" description="Polar residues" evidence="1">
    <location>
        <begin position="69"/>
        <end position="84"/>
    </location>
</feature>
<keyword evidence="3" id="KW-1185">Reference proteome</keyword>
<evidence type="ECO:0000313" key="3">
    <source>
        <dbReference type="Proteomes" id="UP000481288"/>
    </source>
</evidence>